<comment type="similarity">
    <text evidence="1">Belongs to the NipSnap family.</text>
</comment>
<evidence type="ECO:0000313" key="3">
    <source>
        <dbReference type="EMBL" id="MBP2388844.1"/>
    </source>
</evidence>
<organism evidence="3 4">
    <name type="scientific">Paeniglutamicibacter kerguelensis</name>
    <dbReference type="NCBI Taxonomy" id="254788"/>
    <lineage>
        <taxon>Bacteria</taxon>
        <taxon>Bacillati</taxon>
        <taxon>Actinomycetota</taxon>
        <taxon>Actinomycetes</taxon>
        <taxon>Micrococcales</taxon>
        <taxon>Micrococcaceae</taxon>
        <taxon>Paeniglutamicibacter</taxon>
    </lineage>
</organism>
<dbReference type="PANTHER" id="PTHR21017">
    <property type="entry name" value="NIPSNAP-RELATED"/>
    <property type="match status" value="1"/>
</dbReference>
<evidence type="ECO:0000313" key="4">
    <source>
        <dbReference type="Proteomes" id="UP001296993"/>
    </source>
</evidence>
<dbReference type="EMBL" id="JAGIOF010000004">
    <property type="protein sequence ID" value="MBP2388844.1"/>
    <property type="molecule type" value="Genomic_DNA"/>
</dbReference>
<gene>
    <name evidence="3" type="ORF">JOF47_004417</name>
</gene>
<evidence type="ECO:0000259" key="2">
    <source>
        <dbReference type="Pfam" id="PF07978"/>
    </source>
</evidence>
<sequence>MIYEIRSYQVDSENVPEFERRFGTGYVDRAEFSSLAGFWRTTDQPQSEVIHVWPYRDQAERTERRALAARHPNWPPATGEFVDRMMVELVIPFDFVEEPAPAAVGPVFEIRYDYFKVADLRAAGEAWSKAIRERSKHDSLVLAGRLEFGQTNGIVQIWAHPDEEHRARAVAVAGAGATRPADCPAPLSTLVKRLAPAEFSPLQ</sequence>
<dbReference type="RefSeq" id="WP_210002751.1">
    <property type="nucleotide sequence ID" value="NZ_BAAAJY010000014.1"/>
</dbReference>
<name>A0ABS4XK58_9MICC</name>
<dbReference type="Proteomes" id="UP001296993">
    <property type="component" value="Unassembled WGS sequence"/>
</dbReference>
<dbReference type="PANTHER" id="PTHR21017:SF17">
    <property type="entry name" value="PROTEIN NIPSNAP"/>
    <property type="match status" value="1"/>
</dbReference>
<dbReference type="InterPro" id="IPR011008">
    <property type="entry name" value="Dimeric_a/b-barrel"/>
</dbReference>
<dbReference type="SUPFAM" id="SSF54909">
    <property type="entry name" value="Dimeric alpha+beta barrel"/>
    <property type="match status" value="2"/>
</dbReference>
<evidence type="ECO:0000256" key="1">
    <source>
        <dbReference type="ARBA" id="ARBA00005291"/>
    </source>
</evidence>
<dbReference type="Pfam" id="PF07978">
    <property type="entry name" value="NIPSNAP"/>
    <property type="match status" value="1"/>
</dbReference>
<comment type="caution">
    <text evidence="3">The sequence shown here is derived from an EMBL/GenBank/DDBJ whole genome shotgun (WGS) entry which is preliminary data.</text>
</comment>
<protein>
    <recommendedName>
        <fullName evidence="2">NIPSNAP domain-containing protein</fullName>
    </recommendedName>
</protein>
<reference evidence="3 4" key="1">
    <citation type="submission" date="2021-03" db="EMBL/GenBank/DDBJ databases">
        <title>Sequencing the genomes of 1000 actinobacteria strains.</title>
        <authorList>
            <person name="Klenk H.-P."/>
        </authorList>
    </citation>
    <scope>NUCLEOTIDE SEQUENCE [LARGE SCALE GENOMIC DNA]</scope>
    <source>
        <strain evidence="3 4">DSM 15797</strain>
    </source>
</reference>
<dbReference type="Gene3D" id="3.30.70.100">
    <property type="match status" value="2"/>
</dbReference>
<dbReference type="InterPro" id="IPR051557">
    <property type="entry name" value="NipSnap_domain"/>
</dbReference>
<accession>A0ABS4XK58</accession>
<proteinExistence type="inferred from homology"/>
<feature type="domain" description="NIPSNAP" evidence="2">
    <location>
        <begin position="3"/>
        <end position="95"/>
    </location>
</feature>
<dbReference type="InterPro" id="IPR012577">
    <property type="entry name" value="NIPSNAP"/>
</dbReference>
<keyword evidence="4" id="KW-1185">Reference proteome</keyword>